<dbReference type="InterPro" id="IPR000182">
    <property type="entry name" value="GNAT_dom"/>
</dbReference>
<dbReference type="PANTHER" id="PTHR43877">
    <property type="entry name" value="AMINOALKYLPHOSPHONATE N-ACETYLTRANSFERASE-RELATED-RELATED"/>
    <property type="match status" value="1"/>
</dbReference>
<gene>
    <name evidence="4" type="ORF">J2S42_004972</name>
</gene>
<dbReference type="InterPro" id="IPR050832">
    <property type="entry name" value="Bact_Acetyltransf"/>
</dbReference>
<protein>
    <submittedName>
        <fullName evidence="4">GNAT superfamily N-acetyltransferase</fullName>
    </submittedName>
</protein>
<dbReference type="GO" id="GO:0016747">
    <property type="term" value="F:acyltransferase activity, transferring groups other than amino-acyl groups"/>
    <property type="evidence" value="ECO:0007669"/>
    <property type="project" value="InterPro"/>
</dbReference>
<organism evidence="4 5">
    <name type="scientific">Catenuloplanes indicus</name>
    <dbReference type="NCBI Taxonomy" id="137267"/>
    <lineage>
        <taxon>Bacteria</taxon>
        <taxon>Bacillati</taxon>
        <taxon>Actinomycetota</taxon>
        <taxon>Actinomycetes</taxon>
        <taxon>Micromonosporales</taxon>
        <taxon>Micromonosporaceae</taxon>
        <taxon>Catenuloplanes</taxon>
    </lineage>
</organism>
<evidence type="ECO:0000259" key="3">
    <source>
        <dbReference type="PROSITE" id="PS51186"/>
    </source>
</evidence>
<evidence type="ECO:0000313" key="4">
    <source>
        <dbReference type="EMBL" id="MDQ0368303.1"/>
    </source>
</evidence>
<dbReference type="CDD" id="cd04301">
    <property type="entry name" value="NAT_SF"/>
    <property type="match status" value="1"/>
</dbReference>
<evidence type="ECO:0000313" key="5">
    <source>
        <dbReference type="Proteomes" id="UP001240236"/>
    </source>
</evidence>
<proteinExistence type="predicted"/>
<dbReference type="Gene3D" id="3.40.630.30">
    <property type="match status" value="1"/>
</dbReference>
<dbReference type="AlphaFoldDB" id="A0AAE3W253"/>
<name>A0AAE3W253_9ACTN</name>
<keyword evidence="2" id="KW-0012">Acyltransferase</keyword>
<dbReference type="Proteomes" id="UP001240236">
    <property type="component" value="Unassembled WGS sequence"/>
</dbReference>
<dbReference type="SUPFAM" id="SSF55729">
    <property type="entry name" value="Acyl-CoA N-acyltransferases (Nat)"/>
    <property type="match status" value="2"/>
</dbReference>
<feature type="domain" description="N-acetyltransferase" evidence="3">
    <location>
        <begin position="188"/>
        <end position="332"/>
    </location>
</feature>
<dbReference type="PROSITE" id="PS51186">
    <property type="entry name" value="GNAT"/>
    <property type="match status" value="2"/>
</dbReference>
<keyword evidence="1" id="KW-0808">Transferase</keyword>
<evidence type="ECO:0000256" key="2">
    <source>
        <dbReference type="ARBA" id="ARBA00023315"/>
    </source>
</evidence>
<reference evidence="4 5" key="1">
    <citation type="submission" date="2023-07" db="EMBL/GenBank/DDBJ databases">
        <title>Sequencing the genomes of 1000 actinobacteria strains.</title>
        <authorList>
            <person name="Klenk H.-P."/>
        </authorList>
    </citation>
    <scope>NUCLEOTIDE SEQUENCE [LARGE SCALE GENOMIC DNA]</scope>
    <source>
        <strain evidence="4 5">DSM 44709</strain>
    </source>
</reference>
<comment type="caution">
    <text evidence="4">The sequence shown here is derived from an EMBL/GenBank/DDBJ whole genome shotgun (WGS) entry which is preliminary data.</text>
</comment>
<evidence type="ECO:0000256" key="1">
    <source>
        <dbReference type="ARBA" id="ARBA00022679"/>
    </source>
</evidence>
<feature type="domain" description="N-acetyltransferase" evidence="3">
    <location>
        <begin position="1"/>
        <end position="156"/>
    </location>
</feature>
<dbReference type="Pfam" id="PF00583">
    <property type="entry name" value="Acetyltransf_1"/>
    <property type="match status" value="1"/>
</dbReference>
<dbReference type="RefSeq" id="WP_307242785.1">
    <property type="nucleotide sequence ID" value="NZ_JAUSUZ010000001.1"/>
</dbReference>
<dbReference type="EMBL" id="JAUSUZ010000001">
    <property type="protein sequence ID" value="MDQ0368303.1"/>
    <property type="molecule type" value="Genomic_DNA"/>
</dbReference>
<sequence length="334" mass="37227">MTVREWDPRTAPDREFQALLESLNAALAADLPDDPPWRDDHLREYLAETMPSERRVCWVAEDGDGRLTGLVTVLLLGGIGVLEVLVHPRVRRTGVARRLVATAARRVFAEGFSSIGVEVVGGTPAVAFFESLGFEREYVETRSVLRLSTVDWLALGEMARGIAAGYRVEYFPGGPPDDMLEAYAVAKAELRDSDNGDLDLRPSSYDARRLRESLNVLHRRGMIPHIVLAVHERTGAVAGLTEVVVPVQRPTRADQYDTIVVQDHRGYGIDRAIKARMLFELRSAEPRLTEVQTWNAQSNVSMLKVNAELGFQPDREWCEYGADAGELVHRLEAV</sequence>
<dbReference type="InterPro" id="IPR016181">
    <property type="entry name" value="Acyl_CoA_acyltransferase"/>
</dbReference>
<keyword evidence="5" id="KW-1185">Reference proteome</keyword>
<accession>A0AAE3W253</accession>